<comment type="caution">
    <text evidence="2">The sequence shown here is derived from an EMBL/GenBank/DDBJ whole genome shotgun (WGS) entry which is preliminary data.</text>
</comment>
<feature type="chain" id="PRO_5035156033" evidence="1">
    <location>
        <begin position="20"/>
        <end position="193"/>
    </location>
</feature>
<gene>
    <name evidence="2" type="ORF">AFUS01_LOCUS32908</name>
</gene>
<accession>A0A8J2KRZ3</accession>
<evidence type="ECO:0000313" key="3">
    <source>
        <dbReference type="Proteomes" id="UP000708208"/>
    </source>
</evidence>
<dbReference type="Proteomes" id="UP000708208">
    <property type="component" value="Unassembled WGS sequence"/>
</dbReference>
<dbReference type="EMBL" id="CAJVCH010527007">
    <property type="protein sequence ID" value="CAG7822647.1"/>
    <property type="molecule type" value="Genomic_DNA"/>
</dbReference>
<evidence type="ECO:0000313" key="2">
    <source>
        <dbReference type="EMBL" id="CAG7822647.1"/>
    </source>
</evidence>
<proteinExistence type="predicted"/>
<sequence>MTPCLLKAILIFHISRVTGTDLQYPQVAFAEGGLFERILPELVPSIRNFVEEFLARGKGLNESCNPNEHIFMRAEREDLVQLINGMYDPSEGNIATASDRIERCVNLTHVLRNYCAFNPFWSVNETDLYCDEGALCRNESLRPEVLPTSETPACIERCCIVRRIEEGKSAGKRTSSSVNIICVSFIFTIVLRI</sequence>
<keyword evidence="3" id="KW-1185">Reference proteome</keyword>
<name>A0A8J2KRZ3_9HEXA</name>
<evidence type="ECO:0000256" key="1">
    <source>
        <dbReference type="SAM" id="SignalP"/>
    </source>
</evidence>
<reference evidence="2" key="1">
    <citation type="submission" date="2021-06" db="EMBL/GenBank/DDBJ databases">
        <authorList>
            <person name="Hodson N. C."/>
            <person name="Mongue J. A."/>
            <person name="Jaron S. K."/>
        </authorList>
    </citation>
    <scope>NUCLEOTIDE SEQUENCE</scope>
</reference>
<organism evidence="2 3">
    <name type="scientific">Allacma fusca</name>
    <dbReference type="NCBI Taxonomy" id="39272"/>
    <lineage>
        <taxon>Eukaryota</taxon>
        <taxon>Metazoa</taxon>
        <taxon>Ecdysozoa</taxon>
        <taxon>Arthropoda</taxon>
        <taxon>Hexapoda</taxon>
        <taxon>Collembola</taxon>
        <taxon>Symphypleona</taxon>
        <taxon>Sminthuridae</taxon>
        <taxon>Allacma</taxon>
    </lineage>
</organism>
<protein>
    <submittedName>
        <fullName evidence="2">Uncharacterized protein</fullName>
    </submittedName>
</protein>
<keyword evidence="1" id="KW-0732">Signal</keyword>
<feature type="signal peptide" evidence="1">
    <location>
        <begin position="1"/>
        <end position="19"/>
    </location>
</feature>
<dbReference type="AlphaFoldDB" id="A0A8J2KRZ3"/>